<feature type="region of interest" description="Disordered" evidence="1">
    <location>
        <begin position="351"/>
        <end position="386"/>
    </location>
</feature>
<keyword evidence="2" id="KW-1133">Transmembrane helix</keyword>
<organism evidence="3 4">
    <name type="scientific">Dreissena polymorpha</name>
    <name type="common">Zebra mussel</name>
    <name type="synonym">Mytilus polymorpha</name>
    <dbReference type="NCBI Taxonomy" id="45954"/>
    <lineage>
        <taxon>Eukaryota</taxon>
        <taxon>Metazoa</taxon>
        <taxon>Spiralia</taxon>
        <taxon>Lophotrochozoa</taxon>
        <taxon>Mollusca</taxon>
        <taxon>Bivalvia</taxon>
        <taxon>Autobranchia</taxon>
        <taxon>Heteroconchia</taxon>
        <taxon>Euheterodonta</taxon>
        <taxon>Imparidentia</taxon>
        <taxon>Neoheterodontei</taxon>
        <taxon>Myida</taxon>
        <taxon>Dreissenoidea</taxon>
        <taxon>Dreissenidae</taxon>
        <taxon>Dreissena</taxon>
    </lineage>
</organism>
<sequence>MKSQTKAKTLVLWELILTAVGLVFLILAFSLPFWVLYAESFNADDVGTTNDVNVKFYYGFWIYCSKITSNDIDTDTCATVKTSTDGEQAAACTMILAILLLLGSVINTCLYFTRFRCNIVCLYIATVSDIGAGVLSIVSIAVFGTEDHSHTISTSAKLIFSFAKLNICFWFACVGCVCALVAFVFAIIAIINQRNAAYDYASSTKLMDGTSSEHSTEKRLLNEEHVDISVKDSSEERTSIDFPFSEHGEVKKPFYMHYESDSDHGEDDLIFSTAPLSHGFRSEVGAIDKAKIGLKDVLGKGKSREEESQRNMLNTTDQTLVQAEQNKTSVKAQLNVENELLDSQRAMSAAYLDSGSESGETSEISEDESVSDVYSSEDEKVHENGEQHRVSYKVSIGGDSDMTPVESTSDNGTSVAMTIVDGDSSVALVTKRYRTTDDIGPATLAVPEDLAVKRSKTEMPVIRKTGKKRAKATRKTIAMIPALKPPKPIKRVKSVRKKKLALTKEHRKMLSERAEKSKMIEGVYGAPLIKIGSIGSHPEPRSFVHSKKPTDDVLQSGLKLMKSLKVLKEHRQKQSGEENDIDSES</sequence>
<reference evidence="3" key="1">
    <citation type="journal article" date="2019" name="bioRxiv">
        <title>The Genome of the Zebra Mussel, Dreissena polymorpha: A Resource for Invasive Species Research.</title>
        <authorList>
            <person name="McCartney M.A."/>
            <person name="Auch B."/>
            <person name="Kono T."/>
            <person name="Mallez S."/>
            <person name="Zhang Y."/>
            <person name="Obille A."/>
            <person name="Becker A."/>
            <person name="Abrahante J.E."/>
            <person name="Garbe J."/>
            <person name="Badalamenti J.P."/>
            <person name="Herman A."/>
            <person name="Mangelson H."/>
            <person name="Liachko I."/>
            <person name="Sullivan S."/>
            <person name="Sone E.D."/>
            <person name="Koren S."/>
            <person name="Silverstein K.A.T."/>
            <person name="Beckman K.B."/>
            <person name="Gohl D.M."/>
        </authorList>
    </citation>
    <scope>NUCLEOTIDE SEQUENCE</scope>
    <source>
        <strain evidence="3">Duluth1</strain>
        <tissue evidence="3">Whole animal</tissue>
    </source>
</reference>
<evidence type="ECO:0000256" key="2">
    <source>
        <dbReference type="SAM" id="Phobius"/>
    </source>
</evidence>
<dbReference type="Proteomes" id="UP000828390">
    <property type="component" value="Unassembled WGS sequence"/>
</dbReference>
<evidence type="ECO:0000313" key="4">
    <source>
        <dbReference type="Proteomes" id="UP000828390"/>
    </source>
</evidence>
<reference evidence="3" key="2">
    <citation type="submission" date="2020-11" db="EMBL/GenBank/DDBJ databases">
        <authorList>
            <person name="McCartney M.A."/>
            <person name="Auch B."/>
            <person name="Kono T."/>
            <person name="Mallez S."/>
            <person name="Becker A."/>
            <person name="Gohl D.M."/>
            <person name="Silverstein K.A.T."/>
            <person name="Koren S."/>
            <person name="Bechman K.B."/>
            <person name="Herman A."/>
            <person name="Abrahante J.E."/>
            <person name="Garbe J."/>
        </authorList>
    </citation>
    <scope>NUCLEOTIDE SEQUENCE</scope>
    <source>
        <strain evidence="3">Duluth1</strain>
        <tissue evidence="3">Whole animal</tissue>
    </source>
</reference>
<gene>
    <name evidence="3" type="ORF">DPMN_054165</name>
</gene>
<protein>
    <submittedName>
        <fullName evidence="3">Uncharacterized protein</fullName>
    </submittedName>
</protein>
<dbReference type="Gene3D" id="1.20.140.150">
    <property type="match status" value="1"/>
</dbReference>
<dbReference type="OrthoDB" id="6162800at2759"/>
<feature type="transmembrane region" description="Helical" evidence="2">
    <location>
        <begin position="163"/>
        <end position="191"/>
    </location>
</feature>
<evidence type="ECO:0000256" key="1">
    <source>
        <dbReference type="SAM" id="MobiDB-lite"/>
    </source>
</evidence>
<evidence type="ECO:0000313" key="3">
    <source>
        <dbReference type="EMBL" id="KAH3728214.1"/>
    </source>
</evidence>
<accession>A0A9D4HQZ2</accession>
<dbReference type="EMBL" id="JAIWYP010000012">
    <property type="protein sequence ID" value="KAH3728214.1"/>
    <property type="molecule type" value="Genomic_DNA"/>
</dbReference>
<name>A0A9D4HQZ2_DREPO</name>
<proteinExistence type="predicted"/>
<keyword evidence="2" id="KW-0472">Membrane</keyword>
<keyword evidence="2" id="KW-0812">Transmembrane</keyword>
<feature type="transmembrane region" description="Helical" evidence="2">
    <location>
        <begin position="12"/>
        <end position="37"/>
    </location>
</feature>
<feature type="compositionally biased region" description="Basic and acidic residues" evidence="1">
    <location>
        <begin position="377"/>
        <end position="386"/>
    </location>
</feature>
<dbReference type="AlphaFoldDB" id="A0A9D4HQZ2"/>
<feature type="compositionally biased region" description="Low complexity" evidence="1">
    <location>
        <begin position="353"/>
        <end position="362"/>
    </location>
</feature>
<keyword evidence="4" id="KW-1185">Reference proteome</keyword>
<feature type="transmembrane region" description="Helical" evidence="2">
    <location>
        <begin position="120"/>
        <end position="143"/>
    </location>
</feature>
<feature type="transmembrane region" description="Helical" evidence="2">
    <location>
        <begin position="88"/>
        <end position="113"/>
    </location>
</feature>
<comment type="caution">
    <text evidence="3">The sequence shown here is derived from an EMBL/GenBank/DDBJ whole genome shotgun (WGS) entry which is preliminary data.</text>
</comment>